<dbReference type="AlphaFoldDB" id="A0AB94IEK3"/>
<accession>A0AB94IEK3</accession>
<feature type="signal peptide" evidence="1">
    <location>
        <begin position="1"/>
        <end position="24"/>
    </location>
</feature>
<dbReference type="RefSeq" id="WP_024495411.1">
    <property type="nucleotide sequence ID" value="NZ_AWGA01000013.1"/>
</dbReference>
<gene>
    <name evidence="2" type="ORF">O970_01455</name>
</gene>
<dbReference type="EMBL" id="AWGA01000013">
    <property type="protein sequence ID" value="TEA27921.1"/>
    <property type="molecule type" value="Genomic_DNA"/>
</dbReference>
<reference evidence="2 3" key="1">
    <citation type="journal article" date="2014" name="Appl. Environ. Microbiol.">
        <title>Genomic features of a bumble bee symbiont reflect its host environment.</title>
        <authorList>
            <person name="Martinson V.G."/>
            <person name="Magoc T."/>
            <person name="Koch H."/>
            <person name="Salzberg S.L."/>
            <person name="Moran N.A."/>
        </authorList>
    </citation>
    <scope>NUCLEOTIDE SEQUENCE [LARGE SCALE GENOMIC DNA]</scope>
    <source>
        <strain evidence="2 3">Bimp</strain>
    </source>
</reference>
<evidence type="ECO:0000256" key="1">
    <source>
        <dbReference type="SAM" id="SignalP"/>
    </source>
</evidence>
<proteinExistence type="predicted"/>
<organism evidence="2 3">
    <name type="scientific">Candidatus Schmidhempelia bombi str. Bimp</name>
    <dbReference type="NCBI Taxonomy" id="1387197"/>
    <lineage>
        <taxon>Bacteria</taxon>
        <taxon>Pseudomonadati</taxon>
        <taxon>Pseudomonadota</taxon>
        <taxon>Gammaproteobacteria</taxon>
        <taxon>Orbales</taxon>
        <taxon>Orbaceae</taxon>
        <taxon>Candidatus Schmidhempelia</taxon>
    </lineage>
</organism>
<evidence type="ECO:0000313" key="2">
    <source>
        <dbReference type="EMBL" id="TEA27921.1"/>
    </source>
</evidence>
<comment type="caution">
    <text evidence="2">The sequence shown here is derived from an EMBL/GenBank/DDBJ whole genome shotgun (WGS) entry which is preliminary data.</text>
</comment>
<name>A0AB94IEK3_9GAMM</name>
<sequence length="483" mass="56568">MKIVKLFFIHYLLLLNFFNSSVNANQPSLNNKWIPNYIFNVKNIDSDNHDEPPLAEMIANFFIQIDENQFYFNQESYLIQTFSTDIETFFKQNNLVQFNFSAKKMISELTYYYGIEFMDKITYIQFEKSVNTSILSSFLTLNNQAILIDNKLFLLKNGYLFSYLKPYFETEFIQQAQKLKDINLLLDTQVDFDFPSFTDISAHFKTFLKLPLNIQEIKAAKLSLSLPNINSILISNYSESGDVSLYLYLFSENYSMLDKLFIYHDQSSTIGSPEYNGYLVGYDFYIDQNNLINIKHRFENGAMEIKHYQITTDGHFRQQPITSSCYPQNNVNQNEKLRLTPSQANNYLRPYYGTHLPELANARIVLSLNSKDKQLCINYYQPYTASFVKQNSRTFFGNEVLYQQQVANFKRHGIDISEELTYVKFEHIQNSPLAAFLFNGDKAIYMQETFFLVGPSHFIAFRQPTQEELLYTKKDKEANGNPK</sequence>
<feature type="chain" id="PRO_5044493539" evidence="1">
    <location>
        <begin position="25"/>
        <end position="483"/>
    </location>
</feature>
<evidence type="ECO:0000313" key="3">
    <source>
        <dbReference type="Proteomes" id="UP000506160"/>
    </source>
</evidence>
<dbReference type="Proteomes" id="UP000506160">
    <property type="component" value="Unassembled WGS sequence"/>
</dbReference>
<protein>
    <submittedName>
        <fullName evidence="2">Uncharacterized protein</fullName>
    </submittedName>
</protein>
<keyword evidence="3" id="KW-1185">Reference proteome</keyword>
<keyword evidence="1" id="KW-0732">Signal</keyword>